<dbReference type="InterPro" id="IPR052895">
    <property type="entry name" value="HetReg/Transcr_Mod"/>
</dbReference>
<dbReference type="Pfam" id="PF06985">
    <property type="entry name" value="HET"/>
    <property type="match status" value="1"/>
</dbReference>
<dbReference type="GeneID" id="19126307"/>
<dbReference type="PANTHER" id="PTHR24148">
    <property type="entry name" value="ANKYRIN REPEAT DOMAIN-CONTAINING PROTEIN 39 HOMOLOG-RELATED"/>
    <property type="match status" value="1"/>
</dbReference>
<dbReference type="PANTHER" id="PTHR24148:SF73">
    <property type="entry name" value="HET DOMAIN PROTEIN (AFU_ORTHOLOGUE AFUA_8G01020)"/>
    <property type="match status" value="1"/>
</dbReference>
<evidence type="ECO:0000313" key="3">
    <source>
        <dbReference type="Proteomes" id="UP000054032"/>
    </source>
</evidence>
<proteinExistence type="predicted"/>
<name>W7A172_COCMI</name>
<dbReference type="OrthoDB" id="2157530at2759"/>
<gene>
    <name evidence="2" type="ORF">COCMIDRAFT_83693</name>
</gene>
<dbReference type="Proteomes" id="UP000054032">
    <property type="component" value="Unassembled WGS sequence"/>
</dbReference>
<organism evidence="2 3">
    <name type="scientific">Bipolaris oryzae ATCC 44560</name>
    <dbReference type="NCBI Taxonomy" id="930090"/>
    <lineage>
        <taxon>Eukaryota</taxon>
        <taxon>Fungi</taxon>
        <taxon>Dikarya</taxon>
        <taxon>Ascomycota</taxon>
        <taxon>Pezizomycotina</taxon>
        <taxon>Dothideomycetes</taxon>
        <taxon>Pleosporomycetidae</taxon>
        <taxon>Pleosporales</taxon>
        <taxon>Pleosporineae</taxon>
        <taxon>Pleosporaceae</taxon>
        <taxon>Bipolaris</taxon>
    </lineage>
</organism>
<dbReference type="eggNOG" id="ENOG502SJJD">
    <property type="taxonomic scope" value="Eukaryota"/>
</dbReference>
<reference evidence="2 3" key="1">
    <citation type="journal article" date="2013" name="PLoS Genet.">
        <title>Comparative genome structure, secondary metabolite, and effector coding capacity across Cochliobolus pathogens.</title>
        <authorList>
            <person name="Condon B.J."/>
            <person name="Leng Y."/>
            <person name="Wu D."/>
            <person name="Bushley K.E."/>
            <person name="Ohm R.A."/>
            <person name="Otillar R."/>
            <person name="Martin J."/>
            <person name="Schackwitz W."/>
            <person name="Grimwood J."/>
            <person name="MohdZainudin N."/>
            <person name="Xue C."/>
            <person name="Wang R."/>
            <person name="Manning V.A."/>
            <person name="Dhillon B."/>
            <person name="Tu Z.J."/>
            <person name="Steffenson B.J."/>
            <person name="Salamov A."/>
            <person name="Sun H."/>
            <person name="Lowry S."/>
            <person name="LaButti K."/>
            <person name="Han J."/>
            <person name="Copeland A."/>
            <person name="Lindquist E."/>
            <person name="Barry K."/>
            <person name="Schmutz J."/>
            <person name="Baker S.E."/>
            <person name="Ciuffetti L.M."/>
            <person name="Grigoriev I.V."/>
            <person name="Zhong S."/>
            <person name="Turgeon B.G."/>
        </authorList>
    </citation>
    <scope>NUCLEOTIDE SEQUENCE [LARGE SCALE GENOMIC DNA]</scope>
    <source>
        <strain evidence="2 3">ATCC 44560</strain>
    </source>
</reference>
<dbReference type="HOGENOM" id="CLU_004184_7_2_1"/>
<protein>
    <recommendedName>
        <fullName evidence="1">Heterokaryon incompatibility domain-containing protein</fullName>
    </recommendedName>
</protein>
<dbReference type="InterPro" id="IPR010730">
    <property type="entry name" value="HET"/>
</dbReference>
<accession>W7A172</accession>
<dbReference type="AlphaFoldDB" id="W7A172"/>
<evidence type="ECO:0000259" key="1">
    <source>
        <dbReference type="Pfam" id="PF06985"/>
    </source>
</evidence>
<keyword evidence="3" id="KW-1185">Reference proteome</keyword>
<sequence>MKYRPLDDTKNEIRVLRFLDVSNPVSAENPIKCSIENVPLEYSPHFQPRQESRQGQIDPVAWDVFTTCVDLRDSTLEQTTLDKATYIGISQNHTHTSHFRYAWGDFEALSYTWGKGGKTKRIRVNEVDIAVPTNLENALRALRDLQETRLGMCYWVDWLCINQEDRGEQNKQVKRMNDIYGRARAVVVWLGQEEETDSDAVKTMRFLCRNPCHEDILKLPRDLLLDAWPALFAFTKKIYWTRSWIIQELAMNHNSTLLLCGKFKLTRRMIRLGALYCQKFLKTTEEWDCRSDDYSGQDAWSLASRMHRLVSLAFNPSVGINLDHLSSLTRWAKASRDKDKVYSILGLLDPVISADVIPDYFLSEQQIFTDFTTSVVKNWGNPDYIMVGGIPTSEGWPSWVPDWRQPFLRYHIHYFRKCQASGDLQAIFRFEKGERSGCLLICSGFHVDTVDKVAAETSQIQHSMHLSNNTAPNRYGDLIRQALHQTILLGYPGLREELLLRIPWIQEPDTYSVSANHFGDQERLKPFQSRNYKRFHKFRENNKYFQVGGQDLQSFFPQHPDRSPYNSKTAELMSLAFISLEQRTLITTTTGYLGLAPIAVQRGDVVAILFGSKCPIVLRPASDNRFQVVGECYVHGLMNGEILRHLSDGNVVQREFVIC</sequence>
<evidence type="ECO:0000313" key="2">
    <source>
        <dbReference type="EMBL" id="EUC49811.1"/>
    </source>
</evidence>
<dbReference type="EMBL" id="KI963928">
    <property type="protein sequence ID" value="EUC49811.1"/>
    <property type="molecule type" value="Genomic_DNA"/>
</dbReference>
<dbReference type="KEGG" id="bor:COCMIDRAFT_83693"/>
<feature type="domain" description="Heterokaryon incompatibility" evidence="1">
    <location>
        <begin position="106"/>
        <end position="248"/>
    </location>
</feature>
<dbReference type="Pfam" id="PF26639">
    <property type="entry name" value="Het-6_barrel"/>
    <property type="match status" value="1"/>
</dbReference>
<dbReference type="RefSeq" id="XP_007683677.1">
    <property type="nucleotide sequence ID" value="XM_007685487.1"/>
</dbReference>